<dbReference type="InterPro" id="IPR050263">
    <property type="entry name" value="Bact_Fimbrial_Adh_Pro"/>
</dbReference>
<dbReference type="Proteomes" id="UP001320691">
    <property type="component" value="Unassembled WGS sequence"/>
</dbReference>
<evidence type="ECO:0000313" key="2">
    <source>
        <dbReference type="EMBL" id="MCS4280139.1"/>
    </source>
</evidence>
<proteinExistence type="predicted"/>
<feature type="domain" description="Fimbrial-type adhesion" evidence="1">
    <location>
        <begin position="36"/>
        <end position="168"/>
    </location>
</feature>
<dbReference type="InterPro" id="IPR008966">
    <property type="entry name" value="Adhesion_dom_sf"/>
</dbReference>
<protein>
    <submittedName>
        <fullName evidence="2">Type 1 fimbria pilin</fullName>
    </submittedName>
</protein>
<sequence length="169" mass="17942">MSLQRNITTTLIIAGLLISDTGHTQTLNFNLRGDYYRPTCVFEVNNGRDVNIGTHDANIFTGVGSASPWEAFDITSGGCSGSVTRVHMRWSGTPNPDNNTLYAVPGVTGVGIQIQSFDNYAAGPNRNVVSWAPRAAGAAYSHKARFVQTLATVGTGTGSATVTINITYN</sequence>
<dbReference type="RefSeq" id="WP_259260854.1">
    <property type="nucleotide sequence ID" value="NZ_JANUEK010000005.1"/>
</dbReference>
<dbReference type="InterPro" id="IPR036937">
    <property type="entry name" value="Adhesion_dom_fimbrial_sf"/>
</dbReference>
<dbReference type="Pfam" id="PF00419">
    <property type="entry name" value="Fimbrial"/>
    <property type="match status" value="1"/>
</dbReference>
<comment type="caution">
    <text evidence="2">The sequence shown here is derived from an EMBL/GenBank/DDBJ whole genome shotgun (WGS) entry which is preliminary data.</text>
</comment>
<dbReference type="PANTHER" id="PTHR33420:SF5">
    <property type="entry name" value="FIMBRIAL SUBUNIT"/>
    <property type="match status" value="1"/>
</dbReference>
<reference evidence="2" key="1">
    <citation type="submission" date="2022-08" db="EMBL/GenBank/DDBJ databases">
        <title>Genomic analyses of the natural microbiome of Caenorhabditis elegans.</title>
        <authorList>
            <person name="Samuel B."/>
        </authorList>
    </citation>
    <scope>NUCLEOTIDE SEQUENCE</scope>
    <source>
        <strain evidence="2">BIGb0277</strain>
    </source>
</reference>
<dbReference type="EMBL" id="JANUEK010000005">
    <property type="protein sequence ID" value="MCS4280139.1"/>
    <property type="molecule type" value="Genomic_DNA"/>
</dbReference>
<dbReference type="GO" id="GO:0043709">
    <property type="term" value="P:cell adhesion involved in single-species biofilm formation"/>
    <property type="evidence" value="ECO:0007669"/>
    <property type="project" value="TreeGrafter"/>
</dbReference>
<dbReference type="InterPro" id="IPR000259">
    <property type="entry name" value="Adhesion_dom_fimbrial"/>
</dbReference>
<organism evidence="2 3">
    <name type="scientific">Stenotrophomonas rhizophila</name>
    <dbReference type="NCBI Taxonomy" id="216778"/>
    <lineage>
        <taxon>Bacteria</taxon>
        <taxon>Pseudomonadati</taxon>
        <taxon>Pseudomonadota</taxon>
        <taxon>Gammaproteobacteria</taxon>
        <taxon>Lysobacterales</taxon>
        <taxon>Lysobacteraceae</taxon>
        <taxon>Stenotrophomonas</taxon>
    </lineage>
</organism>
<evidence type="ECO:0000259" key="1">
    <source>
        <dbReference type="Pfam" id="PF00419"/>
    </source>
</evidence>
<dbReference type="Gene3D" id="2.60.40.1090">
    <property type="entry name" value="Fimbrial-type adhesion domain"/>
    <property type="match status" value="1"/>
</dbReference>
<accession>A0AAW5PJP7</accession>
<gene>
    <name evidence="2" type="ORF">M2412_002132</name>
</gene>
<evidence type="ECO:0000313" key="3">
    <source>
        <dbReference type="Proteomes" id="UP001320691"/>
    </source>
</evidence>
<dbReference type="PANTHER" id="PTHR33420">
    <property type="entry name" value="FIMBRIAL SUBUNIT ELFA-RELATED"/>
    <property type="match status" value="1"/>
</dbReference>
<name>A0AAW5PJP7_9GAMM</name>
<dbReference type="AlphaFoldDB" id="A0AAW5PJP7"/>
<dbReference type="SUPFAM" id="SSF49401">
    <property type="entry name" value="Bacterial adhesins"/>
    <property type="match status" value="1"/>
</dbReference>
<dbReference type="GO" id="GO:0009289">
    <property type="term" value="C:pilus"/>
    <property type="evidence" value="ECO:0007669"/>
    <property type="project" value="InterPro"/>
</dbReference>